<feature type="region of interest" description="Disordered" evidence="1">
    <location>
        <begin position="239"/>
        <end position="273"/>
    </location>
</feature>
<reference evidence="5" key="1">
    <citation type="journal article" date="2014" name="Proc. Natl. Acad. Sci. U.S.A.">
        <title>Extensive sampling of basidiomycete genomes demonstrates inadequacy of the white-rot/brown-rot paradigm for wood decay fungi.</title>
        <authorList>
            <person name="Riley R."/>
            <person name="Salamov A.A."/>
            <person name="Brown D.W."/>
            <person name="Nagy L.G."/>
            <person name="Floudas D."/>
            <person name="Held B.W."/>
            <person name="Levasseur A."/>
            <person name="Lombard V."/>
            <person name="Morin E."/>
            <person name="Otillar R."/>
            <person name="Lindquist E.A."/>
            <person name="Sun H."/>
            <person name="LaButti K.M."/>
            <person name="Schmutz J."/>
            <person name="Jabbour D."/>
            <person name="Luo H."/>
            <person name="Baker S.E."/>
            <person name="Pisabarro A.G."/>
            <person name="Walton J.D."/>
            <person name="Blanchette R.A."/>
            <person name="Henrissat B."/>
            <person name="Martin F."/>
            <person name="Cullen D."/>
            <person name="Hibbett D.S."/>
            <person name="Grigoriev I.V."/>
        </authorList>
    </citation>
    <scope>NUCLEOTIDE SEQUENCE [LARGE SCALE GENOMIC DNA]</scope>
    <source>
        <strain evidence="5">FD-172 SS1</strain>
    </source>
</reference>
<keyword evidence="2" id="KW-0812">Transmembrane</keyword>
<evidence type="ECO:0000313" key="5">
    <source>
        <dbReference type="Proteomes" id="UP000027195"/>
    </source>
</evidence>
<feature type="chain" id="PRO_5001641283" description="Mid2 domain-containing protein" evidence="3">
    <location>
        <begin position="19"/>
        <end position="419"/>
    </location>
</feature>
<evidence type="ECO:0000256" key="1">
    <source>
        <dbReference type="SAM" id="MobiDB-lite"/>
    </source>
</evidence>
<feature type="signal peptide" evidence="3">
    <location>
        <begin position="1"/>
        <end position="18"/>
    </location>
</feature>
<gene>
    <name evidence="4" type="ORF">BOTBODRAFT_44435</name>
</gene>
<protein>
    <recommendedName>
        <fullName evidence="6">Mid2 domain-containing protein</fullName>
    </recommendedName>
</protein>
<feature type="region of interest" description="Disordered" evidence="1">
    <location>
        <begin position="376"/>
        <end position="408"/>
    </location>
</feature>
<feature type="compositionally biased region" description="Low complexity" evidence="1">
    <location>
        <begin position="152"/>
        <end position="161"/>
    </location>
</feature>
<feature type="region of interest" description="Disordered" evidence="1">
    <location>
        <begin position="48"/>
        <end position="161"/>
    </location>
</feature>
<dbReference type="EMBL" id="KL198035">
    <property type="protein sequence ID" value="KDQ14954.1"/>
    <property type="molecule type" value="Genomic_DNA"/>
</dbReference>
<dbReference type="AlphaFoldDB" id="A0A067MHF1"/>
<keyword evidence="5" id="KW-1185">Reference proteome</keyword>
<feature type="compositionally biased region" description="Low complexity" evidence="1">
    <location>
        <begin position="77"/>
        <end position="94"/>
    </location>
</feature>
<feature type="transmembrane region" description="Helical" evidence="2">
    <location>
        <begin position="199"/>
        <end position="219"/>
    </location>
</feature>
<name>A0A067MHF1_BOTB1</name>
<dbReference type="STRING" id="930990.A0A067MHF1"/>
<feature type="compositionally biased region" description="Low complexity" evidence="1">
    <location>
        <begin position="102"/>
        <end position="135"/>
    </location>
</feature>
<keyword evidence="2" id="KW-0472">Membrane</keyword>
<feature type="compositionally biased region" description="Pro residues" evidence="1">
    <location>
        <begin position="136"/>
        <end position="151"/>
    </location>
</feature>
<feature type="region of interest" description="Disordered" evidence="1">
    <location>
        <begin position="173"/>
        <end position="194"/>
    </location>
</feature>
<keyword evidence="3" id="KW-0732">Signal</keyword>
<dbReference type="PRINTS" id="PR01217">
    <property type="entry name" value="PRICHEXTENSN"/>
</dbReference>
<keyword evidence="2" id="KW-1133">Transmembrane helix</keyword>
<dbReference type="HOGENOM" id="CLU_655499_0_0_1"/>
<evidence type="ECO:0000256" key="2">
    <source>
        <dbReference type="SAM" id="Phobius"/>
    </source>
</evidence>
<sequence length="419" mass="42857">MIVSRSLLLLFALPVLLARPYAPRLAIGARGDSDELARRLNRYYDARPLARQANSAPKPDPTVVAPTTKAPEPPVTAAPQPTTTPEKPTVAPTTAAPPPTQQQPATQPAATTPATTPDNKPPTATTPAQQPSSPTTAPPSNNPPKNSPPPTHTTSLSTDAQGVTVVVTVPYSASSTSTSATPTSTQPASSGGGASNSTIIGLSVSGGLALIGLAGFIFWKVRSKRDEFDDDAEAIKWPELNDSSAMQPLPSRAGTRNGGGDASTLGASDMESRGGFDRTSIAGTSTADLHPVEFAQHPYSQPGPQVSQAYFDESGQPAGYYDPYRGPLPQTFAGQDPHAWGGAGAGLAAAGYGRSLSPAPSAAGGVPGYGRSMSPAPMGAVGRTPSPGPNMAYGARTQSPAPQLAYGNDIQRYGSAMAR</sequence>
<evidence type="ECO:0008006" key="6">
    <source>
        <dbReference type="Google" id="ProtNLM"/>
    </source>
</evidence>
<proteinExistence type="predicted"/>
<evidence type="ECO:0000313" key="4">
    <source>
        <dbReference type="EMBL" id="KDQ14954.1"/>
    </source>
</evidence>
<feature type="compositionally biased region" description="Low complexity" evidence="1">
    <location>
        <begin position="173"/>
        <end position="189"/>
    </location>
</feature>
<dbReference type="InParanoid" id="A0A067MHF1"/>
<dbReference type="OrthoDB" id="2576541at2759"/>
<organism evidence="4 5">
    <name type="scientific">Botryobasidium botryosum (strain FD-172 SS1)</name>
    <dbReference type="NCBI Taxonomy" id="930990"/>
    <lineage>
        <taxon>Eukaryota</taxon>
        <taxon>Fungi</taxon>
        <taxon>Dikarya</taxon>
        <taxon>Basidiomycota</taxon>
        <taxon>Agaricomycotina</taxon>
        <taxon>Agaricomycetes</taxon>
        <taxon>Cantharellales</taxon>
        <taxon>Botryobasidiaceae</taxon>
        <taxon>Botryobasidium</taxon>
    </lineage>
</organism>
<accession>A0A067MHF1</accession>
<evidence type="ECO:0000256" key="3">
    <source>
        <dbReference type="SAM" id="SignalP"/>
    </source>
</evidence>
<dbReference type="Proteomes" id="UP000027195">
    <property type="component" value="Unassembled WGS sequence"/>
</dbReference>